<organism evidence="1 2">
    <name type="scientific">candidate division MSBL1 archaeon SCGC-AAA259E19</name>
    <dbReference type="NCBI Taxonomy" id="1698264"/>
    <lineage>
        <taxon>Archaea</taxon>
        <taxon>Methanobacteriati</taxon>
        <taxon>Methanobacteriota</taxon>
        <taxon>candidate division MSBL1</taxon>
    </lineage>
</organism>
<evidence type="ECO:0000313" key="2">
    <source>
        <dbReference type="Proteomes" id="UP000070284"/>
    </source>
</evidence>
<proteinExistence type="predicted"/>
<accession>A0A133UJC7</accession>
<reference evidence="1 2" key="1">
    <citation type="journal article" date="2016" name="Sci. Rep.">
        <title>Metabolic traits of an uncultured archaeal lineage -MSBL1- from brine pools of the Red Sea.</title>
        <authorList>
            <person name="Mwirichia R."/>
            <person name="Alam I."/>
            <person name="Rashid M."/>
            <person name="Vinu M."/>
            <person name="Ba-Alawi W."/>
            <person name="Anthony Kamau A."/>
            <person name="Kamanda Ngugi D."/>
            <person name="Goker M."/>
            <person name="Klenk H.P."/>
            <person name="Bajic V."/>
            <person name="Stingl U."/>
        </authorList>
    </citation>
    <scope>NUCLEOTIDE SEQUENCE [LARGE SCALE GENOMIC DNA]</scope>
    <source>
        <strain evidence="1">SCGC-AAA259E19</strain>
    </source>
</reference>
<dbReference type="EMBL" id="LHXO01000066">
    <property type="protein sequence ID" value="KXA94317.1"/>
    <property type="molecule type" value="Genomic_DNA"/>
</dbReference>
<dbReference type="AlphaFoldDB" id="A0A133UJC7"/>
<comment type="caution">
    <text evidence="1">The sequence shown here is derived from an EMBL/GenBank/DDBJ whole genome shotgun (WGS) entry which is preliminary data.</text>
</comment>
<sequence length="112" mass="13219">MLLFEESLKSQKVSKEMDEEPFEWVRDFFVRELCTFSNCWERNEAEIRRVAAGDAHSFTMWLYGYEKYGREDYEKEADLAGKLRERNLCLSFLAEELLESDVESPVVSVNDS</sequence>
<evidence type="ECO:0000313" key="1">
    <source>
        <dbReference type="EMBL" id="KXA94317.1"/>
    </source>
</evidence>
<name>A0A133UJC7_9EURY</name>
<keyword evidence="2" id="KW-1185">Reference proteome</keyword>
<dbReference type="Proteomes" id="UP000070284">
    <property type="component" value="Unassembled WGS sequence"/>
</dbReference>
<gene>
    <name evidence="1" type="ORF">AKJ65_04785</name>
</gene>
<protein>
    <submittedName>
        <fullName evidence="1">Uncharacterized protein</fullName>
    </submittedName>
</protein>